<evidence type="ECO:0000256" key="1">
    <source>
        <dbReference type="SAM" id="Phobius"/>
    </source>
</evidence>
<protein>
    <submittedName>
        <fullName evidence="2">Uncharacterized protein</fullName>
    </submittedName>
</protein>
<gene>
    <name evidence="2" type="ORF">LTRI10_LOCUS19466</name>
</gene>
<dbReference type="AlphaFoldDB" id="A0AAV2DWE2"/>
<evidence type="ECO:0000313" key="2">
    <source>
        <dbReference type="EMBL" id="CAL1377844.1"/>
    </source>
</evidence>
<feature type="transmembrane region" description="Helical" evidence="1">
    <location>
        <begin position="20"/>
        <end position="42"/>
    </location>
</feature>
<dbReference type="Proteomes" id="UP001497516">
    <property type="component" value="Chromosome 3"/>
</dbReference>
<keyword evidence="1" id="KW-0472">Membrane</keyword>
<organism evidence="2 3">
    <name type="scientific">Linum trigynum</name>
    <dbReference type="NCBI Taxonomy" id="586398"/>
    <lineage>
        <taxon>Eukaryota</taxon>
        <taxon>Viridiplantae</taxon>
        <taxon>Streptophyta</taxon>
        <taxon>Embryophyta</taxon>
        <taxon>Tracheophyta</taxon>
        <taxon>Spermatophyta</taxon>
        <taxon>Magnoliopsida</taxon>
        <taxon>eudicotyledons</taxon>
        <taxon>Gunneridae</taxon>
        <taxon>Pentapetalae</taxon>
        <taxon>rosids</taxon>
        <taxon>fabids</taxon>
        <taxon>Malpighiales</taxon>
        <taxon>Linaceae</taxon>
        <taxon>Linum</taxon>
    </lineage>
</organism>
<keyword evidence="3" id="KW-1185">Reference proteome</keyword>
<accession>A0AAV2DWE2</accession>
<keyword evidence="1" id="KW-1133">Transmembrane helix</keyword>
<keyword evidence="1" id="KW-0812">Transmembrane</keyword>
<sequence length="78" mass="8588">MGETKVPQAGAPAKDVEDWVASNAQLVMGILAFVDIPMALSLRRFGSAHEMWNYLHTTYSQNTASRQFDLEGEISCLA</sequence>
<reference evidence="2 3" key="1">
    <citation type="submission" date="2024-04" db="EMBL/GenBank/DDBJ databases">
        <authorList>
            <person name="Fracassetti M."/>
        </authorList>
    </citation>
    <scope>NUCLEOTIDE SEQUENCE [LARGE SCALE GENOMIC DNA]</scope>
</reference>
<proteinExistence type="predicted"/>
<dbReference type="EMBL" id="OZ034816">
    <property type="protein sequence ID" value="CAL1377844.1"/>
    <property type="molecule type" value="Genomic_DNA"/>
</dbReference>
<evidence type="ECO:0000313" key="3">
    <source>
        <dbReference type="Proteomes" id="UP001497516"/>
    </source>
</evidence>
<name>A0AAV2DWE2_9ROSI</name>